<dbReference type="Gene3D" id="2.60.120.10">
    <property type="entry name" value="Jelly Rolls"/>
    <property type="match status" value="1"/>
</dbReference>
<dbReference type="NCBIfam" id="TIGR02451">
    <property type="entry name" value="anti_sig_ChrR"/>
    <property type="match status" value="1"/>
</dbReference>
<organism evidence="2 3">
    <name type="scientific">Ferrimonas aestuarii</name>
    <dbReference type="NCBI Taxonomy" id="2569539"/>
    <lineage>
        <taxon>Bacteria</taxon>
        <taxon>Pseudomonadati</taxon>
        <taxon>Pseudomonadota</taxon>
        <taxon>Gammaproteobacteria</taxon>
        <taxon>Alteromonadales</taxon>
        <taxon>Ferrimonadaceae</taxon>
        <taxon>Ferrimonas</taxon>
    </lineage>
</organism>
<protein>
    <recommendedName>
        <fullName evidence="1">ChrR-like cupin domain-containing protein</fullName>
    </recommendedName>
</protein>
<proteinExistence type="predicted"/>
<dbReference type="Pfam" id="PF12973">
    <property type="entry name" value="Cupin_7"/>
    <property type="match status" value="1"/>
</dbReference>
<name>A0A4U1BPN2_9GAMM</name>
<dbReference type="Proteomes" id="UP000305675">
    <property type="component" value="Unassembled WGS sequence"/>
</dbReference>
<dbReference type="InterPro" id="IPR014710">
    <property type="entry name" value="RmlC-like_jellyroll"/>
</dbReference>
<dbReference type="OrthoDB" id="2988517at2"/>
<dbReference type="AlphaFoldDB" id="A0A4U1BPN2"/>
<keyword evidence="3" id="KW-1185">Reference proteome</keyword>
<reference evidence="2 3" key="1">
    <citation type="submission" date="2019-04" db="EMBL/GenBank/DDBJ databases">
        <authorList>
            <person name="Hwang J.C."/>
        </authorList>
    </citation>
    <scope>NUCLEOTIDE SEQUENCE [LARGE SCALE GENOMIC DNA]</scope>
    <source>
        <strain evidence="2 3">IMCC35002</strain>
    </source>
</reference>
<dbReference type="RefSeq" id="WP_136862357.1">
    <property type="nucleotide sequence ID" value="NZ_SWCJ01000003.1"/>
</dbReference>
<dbReference type="EMBL" id="SWCJ01000003">
    <property type="protein sequence ID" value="TKB56553.1"/>
    <property type="molecule type" value="Genomic_DNA"/>
</dbReference>
<dbReference type="InterPro" id="IPR011051">
    <property type="entry name" value="RmlC_Cupin_sf"/>
</dbReference>
<comment type="caution">
    <text evidence="2">The sequence shown here is derived from an EMBL/GenBank/DDBJ whole genome shotgun (WGS) entry which is preliminary data.</text>
</comment>
<dbReference type="Gene3D" id="1.10.10.1320">
    <property type="entry name" value="Anti-sigma factor, zinc-finger domain"/>
    <property type="match status" value="1"/>
</dbReference>
<evidence type="ECO:0000259" key="1">
    <source>
        <dbReference type="Pfam" id="PF12973"/>
    </source>
</evidence>
<evidence type="ECO:0000313" key="2">
    <source>
        <dbReference type="EMBL" id="TKB56553.1"/>
    </source>
</evidence>
<accession>A0A4U1BPN2</accession>
<evidence type="ECO:0000313" key="3">
    <source>
        <dbReference type="Proteomes" id="UP000305675"/>
    </source>
</evidence>
<dbReference type="SUPFAM" id="SSF51182">
    <property type="entry name" value="RmlC-like cupins"/>
    <property type="match status" value="1"/>
</dbReference>
<sequence>MMHPTYEQLKLHADGALDDVQSIMVAVHLHHCDKCRQQLLQLEQDLASQSLVETESVFGADDLSALMERLDEPVEVKPSTPSHSSLSFQGREFSLPPHLNELVQRTGSWTRIVNKLWSAPIRDHDQDYQLNFIYMEPGGSIAQHTHKGLEWTLVLDGSFSDENGHYGPGELVRTDGELEHTPVSEQGCLCLAAIDAPLQFTSGIARALNPFSQLFFKTGG</sequence>
<dbReference type="InterPro" id="IPR025979">
    <property type="entry name" value="ChrR-like_cupin_dom"/>
</dbReference>
<dbReference type="InterPro" id="IPR012807">
    <property type="entry name" value="Anti-sigma_ChrR"/>
</dbReference>
<dbReference type="CDD" id="cd20301">
    <property type="entry name" value="cupin_ChrR"/>
    <property type="match status" value="1"/>
</dbReference>
<feature type="domain" description="ChrR-like cupin" evidence="1">
    <location>
        <begin position="130"/>
        <end position="192"/>
    </location>
</feature>
<gene>
    <name evidence="2" type="ORF">FCL42_05320</name>
</gene>
<dbReference type="InterPro" id="IPR041916">
    <property type="entry name" value="Anti_sigma_zinc_sf"/>
</dbReference>